<reference evidence="2 3" key="1">
    <citation type="submission" date="2019-02" db="EMBL/GenBank/DDBJ databases">
        <title>Genome sequence of the sea-ice species Brumimicrobium glaciale.</title>
        <authorList>
            <person name="Bowman J.P."/>
        </authorList>
    </citation>
    <scope>NUCLEOTIDE SEQUENCE [LARGE SCALE GENOMIC DNA]</scope>
    <source>
        <strain evidence="2 3">IC156</strain>
    </source>
</reference>
<keyword evidence="3" id="KW-1185">Reference proteome</keyword>
<sequence length="40" mass="4403">MLKKAQLKTTTIDISSFPKGNYVIKVATENSIGHSKIVKI</sequence>
<comment type="caution">
    <text evidence="2">The sequence shown here is derived from an EMBL/GenBank/DDBJ whole genome shotgun (WGS) entry which is preliminary data.</text>
</comment>
<evidence type="ECO:0000313" key="3">
    <source>
        <dbReference type="Proteomes" id="UP000293952"/>
    </source>
</evidence>
<organism evidence="2 3">
    <name type="scientific">Brumimicrobium glaciale</name>
    <dbReference type="NCBI Taxonomy" id="200475"/>
    <lineage>
        <taxon>Bacteria</taxon>
        <taxon>Pseudomonadati</taxon>
        <taxon>Bacteroidota</taxon>
        <taxon>Flavobacteriia</taxon>
        <taxon>Flavobacteriales</taxon>
        <taxon>Crocinitomicaceae</taxon>
        <taxon>Brumimicrobium</taxon>
    </lineage>
</organism>
<dbReference type="NCBIfam" id="TIGR04183">
    <property type="entry name" value="Por_Secre_tail"/>
    <property type="match status" value="1"/>
</dbReference>
<keyword evidence="1" id="KW-0732">Signal</keyword>
<evidence type="ECO:0000256" key="1">
    <source>
        <dbReference type="ARBA" id="ARBA00022729"/>
    </source>
</evidence>
<proteinExistence type="predicted"/>
<dbReference type="EMBL" id="SETE01000005">
    <property type="protein sequence ID" value="RYM33078.1"/>
    <property type="molecule type" value="Genomic_DNA"/>
</dbReference>
<dbReference type="AlphaFoldDB" id="A0A4Q4KJG1"/>
<dbReference type="Proteomes" id="UP000293952">
    <property type="component" value="Unassembled WGS sequence"/>
</dbReference>
<accession>A0A4Q4KJG1</accession>
<dbReference type="RefSeq" id="WP_130094415.1">
    <property type="nucleotide sequence ID" value="NZ_SETE01000005.1"/>
</dbReference>
<protein>
    <submittedName>
        <fullName evidence="2">T9SS type A sorting domain-containing protein</fullName>
    </submittedName>
</protein>
<dbReference type="OrthoDB" id="1352671at2"/>
<evidence type="ECO:0000313" key="2">
    <source>
        <dbReference type="EMBL" id="RYM33078.1"/>
    </source>
</evidence>
<dbReference type="InterPro" id="IPR026444">
    <property type="entry name" value="Secre_tail"/>
</dbReference>
<name>A0A4Q4KJG1_9FLAO</name>
<gene>
    <name evidence="2" type="ORF">ERX46_12360</name>
</gene>